<evidence type="ECO:0008006" key="3">
    <source>
        <dbReference type="Google" id="ProtNLM"/>
    </source>
</evidence>
<evidence type="ECO:0000313" key="1">
    <source>
        <dbReference type="EMBL" id="GMI15686.1"/>
    </source>
</evidence>
<name>A0A9W7FPH6_9STRA</name>
<dbReference type="AlphaFoldDB" id="A0A9W7FPH6"/>
<dbReference type="Proteomes" id="UP001165122">
    <property type="component" value="Unassembled WGS sequence"/>
</dbReference>
<reference evidence="2" key="1">
    <citation type="journal article" date="2023" name="Commun. Biol.">
        <title>Genome analysis of Parmales, the sister group of diatoms, reveals the evolutionary specialization of diatoms from phago-mixotrophs to photoautotrophs.</title>
        <authorList>
            <person name="Ban H."/>
            <person name="Sato S."/>
            <person name="Yoshikawa S."/>
            <person name="Yamada K."/>
            <person name="Nakamura Y."/>
            <person name="Ichinomiya M."/>
            <person name="Sato N."/>
            <person name="Blanc-Mathieu R."/>
            <person name="Endo H."/>
            <person name="Kuwata A."/>
            <person name="Ogata H."/>
        </authorList>
    </citation>
    <scope>NUCLEOTIDE SEQUENCE [LARGE SCALE GENOMIC DNA]</scope>
    <source>
        <strain evidence="2">NIES 3700</strain>
    </source>
</reference>
<proteinExistence type="predicted"/>
<organism evidence="1 2">
    <name type="scientific">Triparma laevis f. longispina</name>
    <dbReference type="NCBI Taxonomy" id="1714387"/>
    <lineage>
        <taxon>Eukaryota</taxon>
        <taxon>Sar</taxon>
        <taxon>Stramenopiles</taxon>
        <taxon>Ochrophyta</taxon>
        <taxon>Bolidophyceae</taxon>
        <taxon>Parmales</taxon>
        <taxon>Triparmaceae</taxon>
        <taxon>Triparma</taxon>
    </lineage>
</organism>
<comment type="caution">
    <text evidence="1">The sequence shown here is derived from an EMBL/GenBank/DDBJ whole genome shotgun (WGS) entry which is preliminary data.</text>
</comment>
<gene>
    <name evidence="1" type="ORF">TrLO_g14046</name>
</gene>
<dbReference type="EMBL" id="BRXW01000236">
    <property type="protein sequence ID" value="GMI15686.1"/>
    <property type="molecule type" value="Genomic_DNA"/>
</dbReference>
<sequence>MYEIVSFIPTLSSLRIAASCCRAFRKYAIQHYKLWPHLGTDREWNFRLREGEDEKDDVKDAKSDLMARLQRSMVGMVGLPLRTSEGIVLGGGVFNDQTGMMDSGRSAEIDA</sequence>
<evidence type="ECO:0000313" key="2">
    <source>
        <dbReference type="Proteomes" id="UP001165122"/>
    </source>
</evidence>
<protein>
    <recommendedName>
        <fullName evidence="3">F-box domain-containing protein</fullName>
    </recommendedName>
</protein>
<accession>A0A9W7FPH6</accession>
<keyword evidence="2" id="KW-1185">Reference proteome</keyword>